<accession>A0A087E6N8</accession>
<reference evidence="2 3" key="1">
    <citation type="submission" date="2014-03" db="EMBL/GenBank/DDBJ databases">
        <title>Genomics of Bifidobacteria.</title>
        <authorList>
            <person name="Ventura M."/>
            <person name="Milani C."/>
            <person name="Lugli G.A."/>
        </authorList>
    </citation>
    <scope>NUCLEOTIDE SEQUENCE [LARGE SCALE GENOMIC DNA]</scope>
    <source>
        <strain evidence="2 3">LMG 21395</strain>
    </source>
</reference>
<feature type="region of interest" description="Disordered" evidence="1">
    <location>
        <begin position="89"/>
        <end position="113"/>
    </location>
</feature>
<evidence type="ECO:0000313" key="3">
    <source>
        <dbReference type="Proteomes" id="UP000029003"/>
    </source>
</evidence>
<feature type="region of interest" description="Disordered" evidence="1">
    <location>
        <begin position="1"/>
        <end position="26"/>
    </location>
</feature>
<proteinExistence type="predicted"/>
<protein>
    <submittedName>
        <fullName evidence="2">Uncharacterized protein</fullName>
    </submittedName>
</protein>
<evidence type="ECO:0000313" key="2">
    <source>
        <dbReference type="EMBL" id="KFJ03439.1"/>
    </source>
</evidence>
<gene>
    <name evidence="2" type="ORF">THER5_0899</name>
</gene>
<dbReference type="EMBL" id="JGZT01000005">
    <property type="protein sequence ID" value="KFJ03439.1"/>
    <property type="molecule type" value="Genomic_DNA"/>
</dbReference>
<comment type="caution">
    <text evidence="2">The sequence shown here is derived from an EMBL/GenBank/DDBJ whole genome shotgun (WGS) entry which is preliminary data.</text>
</comment>
<feature type="compositionally biased region" description="Polar residues" evidence="1">
    <location>
        <begin position="89"/>
        <end position="112"/>
    </location>
</feature>
<dbReference type="AlphaFoldDB" id="A0A087E6N8"/>
<name>A0A087E6N8_9BIFI</name>
<evidence type="ECO:0000256" key="1">
    <source>
        <dbReference type="SAM" id="MobiDB-lite"/>
    </source>
</evidence>
<organism evidence="2 3">
    <name type="scientific">Bifidobacterium thermacidophilum subsp. thermacidophilum</name>
    <dbReference type="NCBI Taxonomy" id="79262"/>
    <lineage>
        <taxon>Bacteria</taxon>
        <taxon>Bacillati</taxon>
        <taxon>Actinomycetota</taxon>
        <taxon>Actinomycetes</taxon>
        <taxon>Bifidobacteriales</taxon>
        <taxon>Bifidobacteriaceae</taxon>
        <taxon>Bifidobacterium</taxon>
    </lineage>
</organism>
<dbReference type="Proteomes" id="UP000029003">
    <property type="component" value="Unassembled WGS sequence"/>
</dbReference>
<sequence length="226" mass="24620">MKLSAVRSFPDCRRRTNGGRGSAASGVASIGIHSRYPPRKDLISVSGMRPASVEFPLVTCQGSDGLRHASVVSRDSQQNRLTMAVPAPTRQNTTGCERPLTTNDKSGNNQPPTDRPVSLIACHHSQPTITATTIDSLIDSTSLVANCHSQPTILTHRTAAERVRRVHIVSPHSQPTIRTPTTNQRTALHTIDYEPPLTTKHLDDFPPCTRRTRTQPIACCHSQPTA</sequence>